<dbReference type="SUPFAM" id="SSF74653">
    <property type="entry name" value="TolA/TonB C-terminal domain"/>
    <property type="match status" value="1"/>
</dbReference>
<dbReference type="Proteomes" id="UP000487350">
    <property type="component" value="Unassembled WGS sequence"/>
</dbReference>
<dbReference type="RefSeq" id="WP_153584898.1">
    <property type="nucleotide sequence ID" value="NZ_WJBU01000009.1"/>
</dbReference>
<reference evidence="2 3" key="1">
    <citation type="submission" date="2019-11" db="EMBL/GenBank/DDBJ databases">
        <title>Caenimonas koreensis gen. nov., sp. nov., isolated from activated sludge.</title>
        <authorList>
            <person name="Seung H.R."/>
        </authorList>
    </citation>
    <scope>NUCLEOTIDE SEQUENCE [LARGE SCALE GENOMIC DNA]</scope>
    <source>
        <strain evidence="2 3">EMB320</strain>
    </source>
</reference>
<organism evidence="2 3">
    <name type="scientific">Caenimonas koreensis DSM 17982</name>
    <dbReference type="NCBI Taxonomy" id="1121255"/>
    <lineage>
        <taxon>Bacteria</taxon>
        <taxon>Pseudomonadati</taxon>
        <taxon>Pseudomonadota</taxon>
        <taxon>Betaproteobacteria</taxon>
        <taxon>Burkholderiales</taxon>
        <taxon>Comamonadaceae</taxon>
        <taxon>Caenimonas</taxon>
    </lineage>
</organism>
<sequence>MLTRFALIAFGCLVHVASWAQAGSTLLDAPDLSPHIRQGFVTSAAPVPDRANAPRYSIREDVAETGSNIRRNIVTGSIPFDKRYDELTPDQQALFKSQYQRLGPHDEPPFPANGLGRVYRAISVAQNVLLVQGTVSVFVEVNPKGEPESVSVFEAPDPKIARAVASILMLEQYKPALCDGTPCRMGFPVRVALELR</sequence>
<keyword evidence="3" id="KW-1185">Reference proteome</keyword>
<name>A0A844AT99_9BURK</name>
<keyword evidence="1" id="KW-0732">Signal</keyword>
<comment type="caution">
    <text evidence="2">The sequence shown here is derived from an EMBL/GenBank/DDBJ whole genome shotgun (WGS) entry which is preliminary data.</text>
</comment>
<evidence type="ECO:0000256" key="1">
    <source>
        <dbReference type="SAM" id="SignalP"/>
    </source>
</evidence>
<proteinExistence type="predicted"/>
<evidence type="ECO:0000313" key="2">
    <source>
        <dbReference type="EMBL" id="MRD47565.1"/>
    </source>
</evidence>
<dbReference type="OrthoDB" id="8911971at2"/>
<feature type="chain" id="PRO_5032973370" description="TonB protein C-terminal" evidence="1">
    <location>
        <begin position="23"/>
        <end position="196"/>
    </location>
</feature>
<evidence type="ECO:0000313" key="3">
    <source>
        <dbReference type="Proteomes" id="UP000487350"/>
    </source>
</evidence>
<dbReference type="EMBL" id="WJBU01000009">
    <property type="protein sequence ID" value="MRD47565.1"/>
    <property type="molecule type" value="Genomic_DNA"/>
</dbReference>
<evidence type="ECO:0008006" key="4">
    <source>
        <dbReference type="Google" id="ProtNLM"/>
    </source>
</evidence>
<gene>
    <name evidence="2" type="ORF">GHT07_09770</name>
</gene>
<accession>A0A844AT99</accession>
<protein>
    <recommendedName>
        <fullName evidence="4">TonB protein C-terminal</fullName>
    </recommendedName>
</protein>
<dbReference type="AlphaFoldDB" id="A0A844AT99"/>
<feature type="signal peptide" evidence="1">
    <location>
        <begin position="1"/>
        <end position="22"/>
    </location>
</feature>